<name>A0A7S2R409_9STRA</name>
<dbReference type="GO" id="GO:0005829">
    <property type="term" value="C:cytosol"/>
    <property type="evidence" value="ECO:0007669"/>
    <property type="project" value="TreeGrafter"/>
</dbReference>
<gene>
    <name evidence="2" type="ORF">EANT1437_LOCUS2821</name>
</gene>
<dbReference type="InterPro" id="IPR007138">
    <property type="entry name" value="ABM_dom"/>
</dbReference>
<dbReference type="EMBL" id="HBHI01005581">
    <property type="protein sequence ID" value="CAD9659019.1"/>
    <property type="molecule type" value="Transcribed_RNA"/>
</dbReference>
<sequence>MSSSSSKVDYLCVHVNVTCKPGTEDAFKEASLANARESSKEAGIARFDVIQDLSDSCKFVLVEVYKNTDAPAAHKETAHYLTWRQTVADMMAVPRQASKYANIFPSTAQGWDYGKDDQLE</sequence>
<proteinExistence type="predicted"/>
<dbReference type="GO" id="GO:0016491">
    <property type="term" value="F:oxidoreductase activity"/>
    <property type="evidence" value="ECO:0007669"/>
    <property type="project" value="TreeGrafter"/>
</dbReference>
<dbReference type="PANTHER" id="PTHR33336:SF1">
    <property type="entry name" value="(4S)-4-HYDROXY-5-PHOSPHONOOXYPENTANE-2,3-DIONE ISOMERASE"/>
    <property type="match status" value="1"/>
</dbReference>
<dbReference type="Pfam" id="PF03992">
    <property type="entry name" value="ABM"/>
    <property type="match status" value="1"/>
</dbReference>
<reference evidence="2" key="1">
    <citation type="submission" date="2021-01" db="EMBL/GenBank/DDBJ databases">
        <authorList>
            <person name="Corre E."/>
            <person name="Pelletier E."/>
            <person name="Niang G."/>
            <person name="Scheremetjew M."/>
            <person name="Finn R."/>
            <person name="Kale V."/>
            <person name="Holt S."/>
            <person name="Cochrane G."/>
            <person name="Meng A."/>
            <person name="Brown T."/>
            <person name="Cohen L."/>
        </authorList>
    </citation>
    <scope>NUCLEOTIDE SEQUENCE</scope>
    <source>
        <strain evidence="2">CCMP1452</strain>
    </source>
</reference>
<evidence type="ECO:0000259" key="1">
    <source>
        <dbReference type="PROSITE" id="PS51725"/>
    </source>
</evidence>
<dbReference type="AlphaFoldDB" id="A0A7S2R409"/>
<accession>A0A7S2R409</accession>
<protein>
    <recommendedName>
        <fullName evidence="1">ABM domain-containing protein</fullName>
    </recommendedName>
</protein>
<dbReference type="InterPro" id="IPR050744">
    <property type="entry name" value="AI-2_Isomerase_LsrG"/>
</dbReference>
<dbReference type="PANTHER" id="PTHR33336">
    <property type="entry name" value="QUINOL MONOOXYGENASE YGIN-RELATED"/>
    <property type="match status" value="1"/>
</dbReference>
<dbReference type="SUPFAM" id="SSF54909">
    <property type="entry name" value="Dimeric alpha+beta barrel"/>
    <property type="match status" value="1"/>
</dbReference>
<organism evidence="2">
    <name type="scientific">Eucampia antarctica</name>
    <dbReference type="NCBI Taxonomy" id="49252"/>
    <lineage>
        <taxon>Eukaryota</taxon>
        <taxon>Sar</taxon>
        <taxon>Stramenopiles</taxon>
        <taxon>Ochrophyta</taxon>
        <taxon>Bacillariophyta</taxon>
        <taxon>Mediophyceae</taxon>
        <taxon>Biddulphiophycidae</taxon>
        <taxon>Hemiaulales</taxon>
        <taxon>Hemiaulaceae</taxon>
        <taxon>Eucampia</taxon>
    </lineage>
</organism>
<dbReference type="InterPro" id="IPR011008">
    <property type="entry name" value="Dimeric_a/b-barrel"/>
</dbReference>
<feature type="domain" description="ABM" evidence="1">
    <location>
        <begin position="11"/>
        <end position="100"/>
    </location>
</feature>
<evidence type="ECO:0000313" key="2">
    <source>
        <dbReference type="EMBL" id="CAD9659019.1"/>
    </source>
</evidence>
<dbReference type="Gene3D" id="3.30.70.100">
    <property type="match status" value="1"/>
</dbReference>
<dbReference type="PROSITE" id="PS51725">
    <property type="entry name" value="ABM"/>
    <property type="match status" value="1"/>
</dbReference>